<feature type="transmembrane region" description="Helical" evidence="9">
    <location>
        <begin position="36"/>
        <end position="58"/>
    </location>
</feature>
<evidence type="ECO:0000313" key="10">
    <source>
        <dbReference type="EMBL" id="KYG60443.1"/>
    </source>
</evidence>
<dbReference type="InterPro" id="IPR003400">
    <property type="entry name" value="ExbD"/>
</dbReference>
<organism evidence="10 11">
    <name type="scientific">Bdellovibrio bacteriovorus</name>
    <dbReference type="NCBI Taxonomy" id="959"/>
    <lineage>
        <taxon>Bacteria</taxon>
        <taxon>Pseudomonadati</taxon>
        <taxon>Bdellovibrionota</taxon>
        <taxon>Bdellovibrionia</taxon>
        <taxon>Bdellovibrionales</taxon>
        <taxon>Pseudobdellovibrionaceae</taxon>
        <taxon>Bdellovibrio</taxon>
    </lineage>
</organism>
<dbReference type="RefSeq" id="WP_063245203.1">
    <property type="nucleotide sequence ID" value="NZ_LUKF01000020.1"/>
</dbReference>
<evidence type="ECO:0000313" key="11">
    <source>
        <dbReference type="Proteomes" id="UP000075391"/>
    </source>
</evidence>
<dbReference type="Gene3D" id="3.30.420.270">
    <property type="match status" value="1"/>
</dbReference>
<dbReference type="GO" id="GO:0015031">
    <property type="term" value="P:protein transport"/>
    <property type="evidence" value="ECO:0007669"/>
    <property type="project" value="UniProtKB-KW"/>
</dbReference>
<evidence type="ECO:0000256" key="6">
    <source>
        <dbReference type="ARBA" id="ARBA00023136"/>
    </source>
</evidence>
<evidence type="ECO:0000256" key="3">
    <source>
        <dbReference type="ARBA" id="ARBA00022475"/>
    </source>
</evidence>
<reference evidence="10 11" key="1">
    <citation type="submission" date="2016-03" db="EMBL/GenBank/DDBJ databases">
        <authorList>
            <person name="Ploux O."/>
        </authorList>
    </citation>
    <scope>NUCLEOTIDE SEQUENCE [LARGE SCALE GENOMIC DNA]</scope>
    <source>
        <strain evidence="10 11">BER2</strain>
    </source>
</reference>
<evidence type="ECO:0000256" key="4">
    <source>
        <dbReference type="ARBA" id="ARBA00022692"/>
    </source>
</evidence>
<keyword evidence="5 9" id="KW-1133">Transmembrane helix</keyword>
<feature type="region of interest" description="Disordered" evidence="8">
    <location>
        <begin position="1"/>
        <end position="23"/>
    </location>
</feature>
<keyword evidence="4 7" id="KW-0812">Transmembrane</keyword>
<keyword evidence="6 9" id="KW-0472">Membrane</keyword>
<keyword evidence="3" id="KW-1003">Cell membrane</keyword>
<dbReference type="Pfam" id="PF02472">
    <property type="entry name" value="ExbD"/>
    <property type="match status" value="1"/>
</dbReference>
<evidence type="ECO:0000256" key="5">
    <source>
        <dbReference type="ARBA" id="ARBA00022989"/>
    </source>
</evidence>
<dbReference type="GO" id="GO:0022857">
    <property type="term" value="F:transmembrane transporter activity"/>
    <property type="evidence" value="ECO:0007669"/>
    <property type="project" value="InterPro"/>
</dbReference>
<keyword evidence="7" id="KW-0653">Protein transport</keyword>
<accession>A0A150WBZ5</accession>
<keyword evidence="7" id="KW-0813">Transport</keyword>
<proteinExistence type="inferred from homology"/>
<gene>
    <name evidence="10" type="ORF">AZI85_13330</name>
</gene>
<protein>
    <recommendedName>
        <fullName evidence="12">Biopolymer transporter ExbD</fullName>
    </recommendedName>
</protein>
<evidence type="ECO:0000256" key="2">
    <source>
        <dbReference type="ARBA" id="ARBA00005811"/>
    </source>
</evidence>
<name>A0A150WBZ5_BDEBC</name>
<dbReference type="GO" id="GO:0005886">
    <property type="term" value="C:plasma membrane"/>
    <property type="evidence" value="ECO:0007669"/>
    <property type="project" value="UniProtKB-SubCell"/>
</dbReference>
<dbReference type="OrthoDB" id="5293926at2"/>
<evidence type="ECO:0000256" key="9">
    <source>
        <dbReference type="SAM" id="Phobius"/>
    </source>
</evidence>
<evidence type="ECO:0008006" key="12">
    <source>
        <dbReference type="Google" id="ProtNLM"/>
    </source>
</evidence>
<dbReference type="EMBL" id="LUKF01000020">
    <property type="protein sequence ID" value="KYG60443.1"/>
    <property type="molecule type" value="Genomic_DNA"/>
</dbReference>
<evidence type="ECO:0000256" key="7">
    <source>
        <dbReference type="RuleBase" id="RU003879"/>
    </source>
</evidence>
<evidence type="ECO:0000256" key="8">
    <source>
        <dbReference type="SAM" id="MobiDB-lite"/>
    </source>
</evidence>
<comment type="subcellular location">
    <subcellularLocation>
        <location evidence="1">Cell membrane</location>
        <topology evidence="1">Single-pass membrane protein</topology>
    </subcellularLocation>
    <subcellularLocation>
        <location evidence="7">Cell membrane</location>
        <topology evidence="7">Single-pass type II membrane protein</topology>
    </subcellularLocation>
</comment>
<comment type="similarity">
    <text evidence="2 7">Belongs to the ExbD/TolR family.</text>
</comment>
<dbReference type="Proteomes" id="UP000075391">
    <property type="component" value="Unassembled WGS sequence"/>
</dbReference>
<dbReference type="AlphaFoldDB" id="A0A150WBZ5"/>
<evidence type="ECO:0000256" key="1">
    <source>
        <dbReference type="ARBA" id="ARBA00004162"/>
    </source>
</evidence>
<sequence>MKTSSFANVGKKRSPLGDLQNLKPGMKKKKGAASSLALALPLTSLIDAFSIIVIYLLIGTQNSGIESTVPAKMSLPMAEHSVGIDKETPILTIQKGVYRLNDEVVPVRALGQKLTELKARSEEKLVELLVQADQEMKYEDLDPLLRASSESGFEKMKFAVVPAR</sequence>
<comment type="caution">
    <text evidence="10">The sequence shown here is derived from an EMBL/GenBank/DDBJ whole genome shotgun (WGS) entry which is preliminary data.</text>
</comment>